<comment type="caution">
    <text evidence="1">The sequence shown here is derived from an EMBL/GenBank/DDBJ whole genome shotgun (WGS) entry which is preliminary data.</text>
</comment>
<protein>
    <submittedName>
        <fullName evidence="1">Uncharacterized protein</fullName>
    </submittedName>
</protein>
<dbReference type="AlphaFoldDB" id="A0AAE0HH06"/>
<keyword evidence="2" id="KW-1185">Reference proteome</keyword>
<dbReference type="GeneID" id="87835695"/>
<reference evidence="1" key="2">
    <citation type="submission" date="2023-06" db="EMBL/GenBank/DDBJ databases">
        <authorList>
            <consortium name="Lawrence Berkeley National Laboratory"/>
            <person name="Haridas S."/>
            <person name="Hensen N."/>
            <person name="Bonometti L."/>
            <person name="Westerberg I."/>
            <person name="Brannstrom I.O."/>
            <person name="Guillou S."/>
            <person name="Cros-Aarteil S."/>
            <person name="Calhoun S."/>
            <person name="Kuo A."/>
            <person name="Mondo S."/>
            <person name="Pangilinan J."/>
            <person name="Riley R."/>
            <person name="Labutti K."/>
            <person name="Andreopoulos B."/>
            <person name="Lipzen A."/>
            <person name="Chen C."/>
            <person name="Yanf M."/>
            <person name="Daum C."/>
            <person name="Ng V."/>
            <person name="Clum A."/>
            <person name="Steindorff A."/>
            <person name="Ohm R."/>
            <person name="Martin F."/>
            <person name="Silar P."/>
            <person name="Natvig D."/>
            <person name="Lalanne C."/>
            <person name="Gautier V."/>
            <person name="Ament-Velasquez S.L."/>
            <person name="Kruys A."/>
            <person name="Hutchinson M.I."/>
            <person name="Powell A.J."/>
            <person name="Barry K."/>
            <person name="Miller A.N."/>
            <person name="Grigoriev I.V."/>
            <person name="Debuchy R."/>
            <person name="Gladieux P."/>
            <person name="Thoren M.H."/>
            <person name="Johannesson H."/>
        </authorList>
    </citation>
    <scope>NUCLEOTIDE SEQUENCE</scope>
    <source>
        <strain evidence="1">CBS 168.71</strain>
    </source>
</reference>
<accession>A0AAE0HH06</accession>
<dbReference type="RefSeq" id="XP_062659936.1">
    <property type="nucleotide sequence ID" value="XM_062798747.1"/>
</dbReference>
<reference evidence="1" key="1">
    <citation type="journal article" date="2023" name="Mol. Phylogenet. Evol.">
        <title>Genome-scale phylogeny and comparative genomics of the fungal order Sordariales.</title>
        <authorList>
            <person name="Hensen N."/>
            <person name="Bonometti L."/>
            <person name="Westerberg I."/>
            <person name="Brannstrom I.O."/>
            <person name="Guillou S."/>
            <person name="Cros-Aarteil S."/>
            <person name="Calhoun S."/>
            <person name="Haridas S."/>
            <person name="Kuo A."/>
            <person name="Mondo S."/>
            <person name="Pangilinan J."/>
            <person name="Riley R."/>
            <person name="LaButti K."/>
            <person name="Andreopoulos B."/>
            <person name="Lipzen A."/>
            <person name="Chen C."/>
            <person name="Yan M."/>
            <person name="Daum C."/>
            <person name="Ng V."/>
            <person name="Clum A."/>
            <person name="Steindorff A."/>
            <person name="Ohm R.A."/>
            <person name="Martin F."/>
            <person name="Silar P."/>
            <person name="Natvig D.O."/>
            <person name="Lalanne C."/>
            <person name="Gautier V."/>
            <person name="Ament-Velasquez S.L."/>
            <person name="Kruys A."/>
            <person name="Hutchinson M.I."/>
            <person name="Powell A.J."/>
            <person name="Barry K."/>
            <person name="Miller A.N."/>
            <person name="Grigoriev I.V."/>
            <person name="Debuchy R."/>
            <person name="Gladieux P."/>
            <person name="Hiltunen Thoren M."/>
            <person name="Johannesson H."/>
        </authorList>
    </citation>
    <scope>NUCLEOTIDE SEQUENCE</scope>
    <source>
        <strain evidence="1">CBS 168.71</strain>
    </source>
</reference>
<name>A0AAE0HH06_9PEZI</name>
<proteinExistence type="predicted"/>
<evidence type="ECO:0000313" key="1">
    <source>
        <dbReference type="EMBL" id="KAK3296422.1"/>
    </source>
</evidence>
<organism evidence="1 2">
    <name type="scientific">Chaetomium fimeti</name>
    <dbReference type="NCBI Taxonomy" id="1854472"/>
    <lineage>
        <taxon>Eukaryota</taxon>
        <taxon>Fungi</taxon>
        <taxon>Dikarya</taxon>
        <taxon>Ascomycota</taxon>
        <taxon>Pezizomycotina</taxon>
        <taxon>Sordariomycetes</taxon>
        <taxon>Sordariomycetidae</taxon>
        <taxon>Sordariales</taxon>
        <taxon>Chaetomiaceae</taxon>
        <taxon>Chaetomium</taxon>
    </lineage>
</organism>
<dbReference type="EMBL" id="JAUEPN010000004">
    <property type="protein sequence ID" value="KAK3296422.1"/>
    <property type="molecule type" value="Genomic_DNA"/>
</dbReference>
<gene>
    <name evidence="1" type="ORF">B0H64DRAFT_169990</name>
</gene>
<sequence>MAHQTSNIPWNILASNLQFSQANQTHNRNLHLRHKPGQGKRLHYFVEALTNNIHQHSAQTRKRYPERYDAPHSDDIILDDATVRKVTPTVHRLRSHASWKTEYEPSIFPSRGEICQHKGDTECRCPIPYEERKASSFYRRYRRNKCYRFHEDNGEAFFNLEVVKSLLLHGEMDVIFRVCAYPGVDLGTWWDMFTCYCNPHDVGWDTLCTKALLPYIGLNVIFCFPETWDPASGMTDEKDYRQMKVYQYMLHQCTLSGMTSEVATHPHRQFFGIEDGQFHSHGALGGPRPLYGSVSFEHFLNCETPTDSRPGRCDVPQVQGILYSKGLPMELVLEIMDLAEYTPRGRLWVPHHPFHRGNWDELEKYLKFCWQVLVRCDMMASALGMVIPWQELVSQTLIELFDCCTGRWWTRDWDTPKGYTFL</sequence>
<evidence type="ECO:0000313" key="2">
    <source>
        <dbReference type="Proteomes" id="UP001278766"/>
    </source>
</evidence>
<dbReference type="Proteomes" id="UP001278766">
    <property type="component" value="Unassembled WGS sequence"/>
</dbReference>